<proteinExistence type="inferred from homology"/>
<dbReference type="Pfam" id="PF01925">
    <property type="entry name" value="TauE"/>
    <property type="match status" value="1"/>
</dbReference>
<evidence type="ECO:0000256" key="2">
    <source>
        <dbReference type="ARBA" id="ARBA00022692"/>
    </source>
</evidence>
<reference evidence="6 7" key="1">
    <citation type="submission" date="2016-12" db="EMBL/GenBank/DDBJ databases">
        <authorList>
            <person name="Song W.-J."/>
            <person name="Kurnit D.M."/>
        </authorList>
    </citation>
    <scope>NUCLEOTIDE SEQUENCE [LARGE SCALE GENOMIC DNA]</scope>
    <source>
        <strain evidence="6 7">DSM 18488</strain>
    </source>
</reference>
<keyword evidence="5" id="KW-1003">Cell membrane</keyword>
<keyword evidence="4 5" id="KW-0472">Membrane</keyword>
<dbReference type="InterPro" id="IPR051598">
    <property type="entry name" value="TSUP/Inactive_protease-like"/>
</dbReference>
<evidence type="ECO:0000256" key="5">
    <source>
        <dbReference type="RuleBase" id="RU363041"/>
    </source>
</evidence>
<dbReference type="GO" id="GO:0005886">
    <property type="term" value="C:plasma membrane"/>
    <property type="evidence" value="ECO:0007669"/>
    <property type="project" value="UniProtKB-SubCell"/>
</dbReference>
<evidence type="ECO:0000256" key="3">
    <source>
        <dbReference type="ARBA" id="ARBA00022989"/>
    </source>
</evidence>
<feature type="transmembrane region" description="Helical" evidence="5">
    <location>
        <begin position="181"/>
        <end position="200"/>
    </location>
</feature>
<dbReference type="RefSeq" id="WP_073613646.1">
    <property type="nucleotide sequence ID" value="NZ_FRFE01000010.1"/>
</dbReference>
<feature type="transmembrane region" description="Helical" evidence="5">
    <location>
        <begin position="142"/>
        <end position="161"/>
    </location>
</feature>
<accession>A0A1M7Y7C3</accession>
<sequence>MNAFKQFHQLMIDGSRAHARWELEMSTNIMASRKRQVILLLLLIPILLGGIAIAAGDGSGLPNVIGGKSAYMPSHYTSVIFFASVFVGVCAGLITGCIGAGGGFIIAPALMSAGVKGILAVGTDLFHIFAKAIMGSVLHKKLGNISVPLAVTFLIGAIAGSTLGGMLNRYLYDLNPVLSDLFITSVYVFILGFLSFYAVIDYIKSGKPSASSTKGARSEDIPPMGARLQSINLPPMIKFDEGVTRGGRKISAIFLVLSGFIVGMAASIMGVGGGFLTFPIFVYGLGVSSMTTVGTDIFQIVFTAGYSAISQYAIYGFVFYTLAMGMLIGSLVGVQIGSLVTKVVPGIMIRGFFALAVTAGFINRFFALPEKLQSLNYISISKQTGALLNTVGNALFFIVIGAFTLWVFFVFFRNLKSLRSEGHVHEYAE</sequence>
<dbReference type="STRING" id="1121416.SAMN02745220_02351"/>
<dbReference type="PANTHER" id="PTHR43701:SF12">
    <property type="entry name" value="MEMBRANE TRANSPORTER PROTEIN YTNM-RELATED"/>
    <property type="match status" value="1"/>
</dbReference>
<protein>
    <recommendedName>
        <fullName evidence="5">Probable membrane transporter protein</fullName>
    </recommendedName>
</protein>
<organism evidence="6 7">
    <name type="scientific">Desulfopila aestuarii DSM 18488</name>
    <dbReference type="NCBI Taxonomy" id="1121416"/>
    <lineage>
        <taxon>Bacteria</taxon>
        <taxon>Pseudomonadati</taxon>
        <taxon>Thermodesulfobacteriota</taxon>
        <taxon>Desulfobulbia</taxon>
        <taxon>Desulfobulbales</taxon>
        <taxon>Desulfocapsaceae</taxon>
        <taxon>Desulfopila</taxon>
    </lineage>
</organism>
<feature type="transmembrane region" description="Helical" evidence="5">
    <location>
        <begin position="387"/>
        <end position="412"/>
    </location>
</feature>
<keyword evidence="7" id="KW-1185">Reference proteome</keyword>
<comment type="subcellular location">
    <subcellularLocation>
        <location evidence="5">Cell membrane</location>
        <topology evidence="5">Multi-pass membrane protein</topology>
    </subcellularLocation>
    <subcellularLocation>
        <location evidence="1">Membrane</location>
        <topology evidence="1">Multi-pass membrane protein</topology>
    </subcellularLocation>
</comment>
<keyword evidence="2 5" id="KW-0812">Transmembrane</keyword>
<dbReference type="InterPro" id="IPR002781">
    <property type="entry name" value="TM_pro_TauE-like"/>
</dbReference>
<feature type="transmembrane region" description="Helical" evidence="5">
    <location>
        <begin position="80"/>
        <end position="107"/>
    </location>
</feature>
<feature type="transmembrane region" description="Helical" evidence="5">
    <location>
        <begin position="252"/>
        <end position="274"/>
    </location>
</feature>
<dbReference type="OrthoDB" id="9779078at2"/>
<dbReference type="EMBL" id="FRFE01000010">
    <property type="protein sequence ID" value="SHO48533.1"/>
    <property type="molecule type" value="Genomic_DNA"/>
</dbReference>
<evidence type="ECO:0000256" key="1">
    <source>
        <dbReference type="ARBA" id="ARBA00004141"/>
    </source>
</evidence>
<dbReference type="PANTHER" id="PTHR43701">
    <property type="entry name" value="MEMBRANE TRANSPORTER PROTEIN MJ0441-RELATED"/>
    <property type="match status" value="1"/>
</dbReference>
<comment type="similarity">
    <text evidence="5">Belongs to the 4-toluene sulfonate uptake permease (TSUP) (TC 2.A.102) family.</text>
</comment>
<feature type="transmembrane region" description="Helical" evidence="5">
    <location>
        <begin position="343"/>
        <end position="366"/>
    </location>
</feature>
<name>A0A1M7Y7C3_9BACT</name>
<feature type="transmembrane region" description="Helical" evidence="5">
    <location>
        <begin position="314"/>
        <end position="337"/>
    </location>
</feature>
<keyword evidence="3 5" id="KW-1133">Transmembrane helix</keyword>
<evidence type="ECO:0000256" key="4">
    <source>
        <dbReference type="ARBA" id="ARBA00023136"/>
    </source>
</evidence>
<evidence type="ECO:0000313" key="7">
    <source>
        <dbReference type="Proteomes" id="UP000184603"/>
    </source>
</evidence>
<feature type="transmembrane region" description="Helical" evidence="5">
    <location>
        <begin position="280"/>
        <end position="302"/>
    </location>
</feature>
<gene>
    <name evidence="6" type="ORF">SAMN02745220_02351</name>
</gene>
<dbReference type="AlphaFoldDB" id="A0A1M7Y7C3"/>
<dbReference type="Proteomes" id="UP000184603">
    <property type="component" value="Unassembled WGS sequence"/>
</dbReference>
<evidence type="ECO:0000313" key="6">
    <source>
        <dbReference type="EMBL" id="SHO48533.1"/>
    </source>
</evidence>